<dbReference type="RefSeq" id="WP_111505934.1">
    <property type="nucleotide sequence ID" value="NZ_QKYN01000121.1"/>
</dbReference>
<dbReference type="OrthoDB" id="1119958at2"/>
<accession>A0A2X0ICF5</accession>
<dbReference type="InterPro" id="IPR014710">
    <property type="entry name" value="RmlC-like_jellyroll"/>
</dbReference>
<comment type="caution">
    <text evidence="1">The sequence shown here is derived from an EMBL/GenBank/DDBJ whole genome shotgun (WGS) entry which is preliminary data.</text>
</comment>
<keyword evidence="2" id="KW-1185">Reference proteome</keyword>
<reference evidence="1 2" key="1">
    <citation type="submission" date="2018-06" db="EMBL/GenBank/DDBJ databases">
        <title>Streptacidiphilus pinicola sp. nov., isolated from pine grove soil.</title>
        <authorList>
            <person name="Roh S.G."/>
            <person name="Park S."/>
            <person name="Kim M.-K."/>
            <person name="Yun B.-R."/>
            <person name="Park J."/>
            <person name="Kim M.J."/>
            <person name="Kim Y.S."/>
            <person name="Kim S.B."/>
        </authorList>
    </citation>
    <scope>NUCLEOTIDE SEQUENCE [LARGE SCALE GENOMIC DNA]</scope>
    <source>
        <strain evidence="1 2">MMS16-CNU450</strain>
    </source>
</reference>
<organism evidence="1 2">
    <name type="scientific">Streptacidiphilus pinicola</name>
    <dbReference type="NCBI Taxonomy" id="2219663"/>
    <lineage>
        <taxon>Bacteria</taxon>
        <taxon>Bacillati</taxon>
        <taxon>Actinomycetota</taxon>
        <taxon>Actinomycetes</taxon>
        <taxon>Kitasatosporales</taxon>
        <taxon>Streptomycetaceae</taxon>
        <taxon>Streptacidiphilus</taxon>
    </lineage>
</organism>
<dbReference type="InterPro" id="IPR011051">
    <property type="entry name" value="RmlC_Cupin_sf"/>
</dbReference>
<dbReference type="Proteomes" id="UP000248889">
    <property type="component" value="Unassembled WGS sequence"/>
</dbReference>
<dbReference type="SUPFAM" id="SSF51182">
    <property type="entry name" value="RmlC-like cupins"/>
    <property type="match status" value="1"/>
</dbReference>
<name>A0A2X0ICF5_9ACTN</name>
<evidence type="ECO:0000313" key="1">
    <source>
        <dbReference type="EMBL" id="RAG82187.1"/>
    </source>
</evidence>
<dbReference type="EMBL" id="QKYN01000121">
    <property type="protein sequence ID" value="RAG82187.1"/>
    <property type="molecule type" value="Genomic_DNA"/>
</dbReference>
<dbReference type="AlphaFoldDB" id="A0A2X0ICF5"/>
<sequence length="126" mass="13916">MPRTRKEQAPLLVDSPVIQGRYAELDNYTVSFETFPQDADGTPAFIGLPDDRCQCPHWGMVLSGRLQLRFRDRTEDYMAGDVYYAPPGHVPVVAAGTETVEFSPTEKLRETTAVVAANMSHAGGTR</sequence>
<evidence type="ECO:0000313" key="2">
    <source>
        <dbReference type="Proteomes" id="UP000248889"/>
    </source>
</evidence>
<proteinExistence type="predicted"/>
<gene>
    <name evidence="1" type="ORF">DN069_29015</name>
</gene>
<dbReference type="Gene3D" id="2.60.120.10">
    <property type="entry name" value="Jelly Rolls"/>
    <property type="match status" value="1"/>
</dbReference>
<protein>
    <submittedName>
        <fullName evidence="1">Cupin domain-containing protein</fullName>
    </submittedName>
</protein>